<dbReference type="PANTHER" id="PTHR33908">
    <property type="entry name" value="MANNOSYLTRANSFERASE YKCB-RELATED"/>
    <property type="match status" value="1"/>
</dbReference>
<comment type="caution">
    <text evidence="9">The sequence shown here is derived from an EMBL/GenBank/DDBJ whole genome shotgun (WGS) entry which is preliminary data.</text>
</comment>
<evidence type="ECO:0000313" key="9">
    <source>
        <dbReference type="EMBL" id="MCQ4043918.1"/>
    </source>
</evidence>
<feature type="transmembrane region" description="Helical" evidence="8">
    <location>
        <begin position="351"/>
        <end position="369"/>
    </location>
</feature>
<feature type="transmembrane region" description="Helical" evidence="8">
    <location>
        <begin position="106"/>
        <end position="127"/>
    </location>
</feature>
<name>A0ABT1PI52_9ACTN</name>
<evidence type="ECO:0000256" key="3">
    <source>
        <dbReference type="ARBA" id="ARBA00022676"/>
    </source>
</evidence>
<evidence type="ECO:0008006" key="11">
    <source>
        <dbReference type="Google" id="ProtNLM"/>
    </source>
</evidence>
<organism evidence="9 10">
    <name type="scientific">Streptantibioticus rubrisoli</name>
    <dbReference type="NCBI Taxonomy" id="1387313"/>
    <lineage>
        <taxon>Bacteria</taxon>
        <taxon>Bacillati</taxon>
        <taxon>Actinomycetota</taxon>
        <taxon>Actinomycetes</taxon>
        <taxon>Kitasatosporales</taxon>
        <taxon>Streptomycetaceae</taxon>
        <taxon>Streptantibioticus</taxon>
    </lineage>
</organism>
<comment type="subcellular location">
    <subcellularLocation>
        <location evidence="1">Cell membrane</location>
        <topology evidence="1">Multi-pass membrane protein</topology>
    </subcellularLocation>
</comment>
<evidence type="ECO:0000256" key="1">
    <source>
        <dbReference type="ARBA" id="ARBA00004651"/>
    </source>
</evidence>
<evidence type="ECO:0000256" key="4">
    <source>
        <dbReference type="ARBA" id="ARBA00022679"/>
    </source>
</evidence>
<feature type="transmembrane region" description="Helical" evidence="8">
    <location>
        <begin position="226"/>
        <end position="243"/>
    </location>
</feature>
<keyword evidence="2" id="KW-1003">Cell membrane</keyword>
<evidence type="ECO:0000256" key="2">
    <source>
        <dbReference type="ARBA" id="ARBA00022475"/>
    </source>
</evidence>
<evidence type="ECO:0000256" key="7">
    <source>
        <dbReference type="ARBA" id="ARBA00023136"/>
    </source>
</evidence>
<keyword evidence="7 8" id="KW-0472">Membrane</keyword>
<evidence type="ECO:0000256" key="5">
    <source>
        <dbReference type="ARBA" id="ARBA00022692"/>
    </source>
</evidence>
<dbReference type="PANTHER" id="PTHR33908:SF11">
    <property type="entry name" value="MEMBRANE PROTEIN"/>
    <property type="match status" value="1"/>
</dbReference>
<keyword evidence="4" id="KW-0808">Transferase</keyword>
<feature type="transmembrane region" description="Helical" evidence="8">
    <location>
        <begin position="134"/>
        <end position="154"/>
    </location>
</feature>
<feature type="transmembrane region" description="Helical" evidence="8">
    <location>
        <begin position="160"/>
        <end position="177"/>
    </location>
</feature>
<reference evidence="9 10" key="1">
    <citation type="submission" date="2022-06" db="EMBL/GenBank/DDBJ databases">
        <title>Draft genome sequence of type strain Streptomyces rubrisoli DSM 42083.</title>
        <authorList>
            <person name="Duangmal K."/>
            <person name="Klaysubun C."/>
        </authorList>
    </citation>
    <scope>NUCLEOTIDE SEQUENCE [LARGE SCALE GENOMIC DNA]</scope>
    <source>
        <strain evidence="9 10">DSM 42083</strain>
    </source>
</reference>
<gene>
    <name evidence="9" type="ORF">NON19_18285</name>
</gene>
<evidence type="ECO:0000256" key="8">
    <source>
        <dbReference type="SAM" id="Phobius"/>
    </source>
</evidence>
<feature type="transmembrane region" description="Helical" evidence="8">
    <location>
        <begin position="323"/>
        <end position="345"/>
    </location>
</feature>
<accession>A0ABT1PI52</accession>
<feature type="transmembrane region" description="Helical" evidence="8">
    <location>
        <begin position="42"/>
        <end position="60"/>
    </location>
</feature>
<keyword evidence="3" id="KW-0328">Glycosyltransferase</keyword>
<dbReference type="InterPro" id="IPR050297">
    <property type="entry name" value="LipidA_mod_glycosyltrf_83"/>
</dbReference>
<sequence length="517" mass="54234">MGQRQYRERTDQEMPMTLAGTAAIRGRTAGSTAARVRRDPRLAVVAALYTVTQLVFAAPGRSLAWDESIYFSQVDPRSPAAFFSAPRSRGVTLLGAPVAAFTSDPLVLRTFLAVLSGLALFGAFAVWRRLVGPGTSALAALLFAGLWVTVEYGAQMMPNLWVAFGAVAATGFFLLAVREGPRRRYLAGLALAVGWVTLVRAPDGAWLALPLLGGVVLVRDWRRWRVAAAVIVGLAAGLAEWIAEAYARFGGVLERLADSDAIEGGLGFSWNVGNALRSADGPLLCRPCDVGYPPVAHIAWWPALPLLAVGGVAVAARAGRLAGALLPVVCALSLSASYLFLIPYAAPRFLLPAYALLALPVAGALAAGAQWVRRSPTPPRIAAAVVAGALLAGHWYVQGEILDRQIRSAKANVGEYRAVADALRRIGVRPPCLVAGDSQPIAYDAGCASSLRSNPRSDASEASGPEVVRAARDRAVAILVPPGGSAPSYAPGWQRRPLTGSAAVTGWSAYVPPAGVR</sequence>
<protein>
    <recommendedName>
        <fullName evidence="11">Glycosyltransferase RgtA/B/C/D-like domain-containing protein</fullName>
    </recommendedName>
</protein>
<dbReference type="EMBL" id="JANFNH010000021">
    <property type="protein sequence ID" value="MCQ4043918.1"/>
    <property type="molecule type" value="Genomic_DNA"/>
</dbReference>
<keyword evidence="10" id="KW-1185">Reference proteome</keyword>
<evidence type="ECO:0000256" key="6">
    <source>
        <dbReference type="ARBA" id="ARBA00022989"/>
    </source>
</evidence>
<evidence type="ECO:0000313" key="10">
    <source>
        <dbReference type="Proteomes" id="UP001206206"/>
    </source>
</evidence>
<keyword evidence="5 8" id="KW-0812">Transmembrane</keyword>
<keyword evidence="6 8" id="KW-1133">Transmembrane helix</keyword>
<dbReference type="RefSeq" id="WP_255929422.1">
    <property type="nucleotide sequence ID" value="NZ_JANFNH010000021.1"/>
</dbReference>
<feature type="transmembrane region" description="Helical" evidence="8">
    <location>
        <begin position="298"/>
        <end position="316"/>
    </location>
</feature>
<proteinExistence type="predicted"/>
<dbReference type="Proteomes" id="UP001206206">
    <property type="component" value="Unassembled WGS sequence"/>
</dbReference>